<organism evidence="1">
    <name type="scientific">marine metagenome</name>
    <dbReference type="NCBI Taxonomy" id="408172"/>
    <lineage>
        <taxon>unclassified sequences</taxon>
        <taxon>metagenomes</taxon>
        <taxon>ecological metagenomes</taxon>
    </lineage>
</organism>
<gene>
    <name evidence="1" type="ORF">METZ01_LOCUS26203</name>
</gene>
<protein>
    <submittedName>
        <fullName evidence="1">Uncharacterized protein</fullName>
    </submittedName>
</protein>
<dbReference type="AlphaFoldDB" id="A0A381Q4W0"/>
<evidence type="ECO:0000313" key="1">
    <source>
        <dbReference type="EMBL" id="SUZ73349.1"/>
    </source>
</evidence>
<proteinExistence type="predicted"/>
<dbReference type="EMBL" id="UINC01001176">
    <property type="protein sequence ID" value="SUZ73349.1"/>
    <property type="molecule type" value="Genomic_DNA"/>
</dbReference>
<accession>A0A381Q4W0</accession>
<sequence>MSINTDNYRFVQLASLALLALFISGSADVSAYEEKQVRKVNKRVWSIIRGKVVLDKSAYSVKRVRITTPKVELIKPPPPDEKERIPAEKLRGMVRSSLDYKKKINEKKELSKYTSSSKGSAKSIHENNLQTSKFCSTATASSFCLREDKPNTPYIGQLPKQKLRKIDYSDRNTYNKIRESIEFVEELVKQSNY</sequence>
<reference evidence="1" key="1">
    <citation type="submission" date="2018-05" db="EMBL/GenBank/DDBJ databases">
        <authorList>
            <person name="Lanie J.A."/>
            <person name="Ng W.-L."/>
            <person name="Kazmierczak K.M."/>
            <person name="Andrzejewski T.M."/>
            <person name="Davidsen T.M."/>
            <person name="Wayne K.J."/>
            <person name="Tettelin H."/>
            <person name="Glass J.I."/>
            <person name="Rusch D."/>
            <person name="Podicherti R."/>
            <person name="Tsui H.-C.T."/>
            <person name="Winkler M.E."/>
        </authorList>
    </citation>
    <scope>NUCLEOTIDE SEQUENCE</scope>
</reference>
<name>A0A381Q4W0_9ZZZZ</name>